<evidence type="ECO:0000256" key="3">
    <source>
        <dbReference type="ARBA" id="ARBA00022630"/>
    </source>
</evidence>
<organism evidence="7 8">
    <name type="scientific">Crossiella equi</name>
    <dbReference type="NCBI Taxonomy" id="130796"/>
    <lineage>
        <taxon>Bacteria</taxon>
        <taxon>Bacillati</taxon>
        <taxon>Actinomycetota</taxon>
        <taxon>Actinomycetes</taxon>
        <taxon>Pseudonocardiales</taxon>
        <taxon>Pseudonocardiaceae</taxon>
        <taxon>Crossiella</taxon>
    </lineage>
</organism>
<evidence type="ECO:0000313" key="8">
    <source>
        <dbReference type="Proteomes" id="UP001519363"/>
    </source>
</evidence>
<dbReference type="PANTHER" id="PTHR43098">
    <property type="entry name" value="L-ORNITHINE N(5)-MONOOXYGENASE-RELATED"/>
    <property type="match status" value="1"/>
</dbReference>
<evidence type="ECO:0000256" key="4">
    <source>
        <dbReference type="ARBA" id="ARBA00022827"/>
    </source>
</evidence>
<dbReference type="Gene3D" id="3.50.50.60">
    <property type="entry name" value="FAD/NAD(P)-binding domain"/>
    <property type="match status" value="2"/>
</dbReference>
<evidence type="ECO:0000256" key="6">
    <source>
        <dbReference type="ARBA" id="ARBA00023002"/>
    </source>
</evidence>
<proteinExistence type="inferred from homology"/>
<dbReference type="Pfam" id="PF13738">
    <property type="entry name" value="Pyr_redox_3"/>
    <property type="match status" value="1"/>
</dbReference>
<evidence type="ECO:0000313" key="7">
    <source>
        <dbReference type="EMBL" id="MBP2478503.1"/>
    </source>
</evidence>
<gene>
    <name evidence="7" type="ORF">JOF53_007375</name>
</gene>
<dbReference type="EMBL" id="JAGIOO010000001">
    <property type="protein sequence ID" value="MBP2478503.1"/>
    <property type="molecule type" value="Genomic_DNA"/>
</dbReference>
<dbReference type="PANTHER" id="PTHR43098:SF2">
    <property type="entry name" value="FAD-BINDING MONOOXYGENASE AUSB-RELATED"/>
    <property type="match status" value="1"/>
</dbReference>
<dbReference type="InterPro" id="IPR050775">
    <property type="entry name" value="FAD-binding_Monooxygenases"/>
</dbReference>
<reference evidence="7 8" key="1">
    <citation type="submission" date="2021-03" db="EMBL/GenBank/DDBJ databases">
        <title>Sequencing the genomes of 1000 actinobacteria strains.</title>
        <authorList>
            <person name="Klenk H.-P."/>
        </authorList>
    </citation>
    <scope>NUCLEOTIDE SEQUENCE [LARGE SCALE GENOMIC DNA]</scope>
    <source>
        <strain evidence="7 8">DSM 44580</strain>
    </source>
</reference>
<dbReference type="SUPFAM" id="SSF51905">
    <property type="entry name" value="FAD/NAD(P)-binding domain"/>
    <property type="match status" value="1"/>
</dbReference>
<evidence type="ECO:0000256" key="2">
    <source>
        <dbReference type="ARBA" id="ARBA00010139"/>
    </source>
</evidence>
<protein>
    <submittedName>
        <fullName evidence="7">Cation diffusion facilitator CzcD-associated flavoprotein CzcO</fullName>
    </submittedName>
</protein>
<accession>A0ABS5APL2</accession>
<dbReference type="InterPro" id="IPR036188">
    <property type="entry name" value="FAD/NAD-bd_sf"/>
</dbReference>
<dbReference type="RefSeq" id="WP_249044554.1">
    <property type="nucleotide sequence ID" value="NZ_JAGIOO010000001.1"/>
</dbReference>
<keyword evidence="5" id="KW-0521">NADP</keyword>
<dbReference type="PRINTS" id="PR00411">
    <property type="entry name" value="PNDRDTASEI"/>
</dbReference>
<keyword evidence="8" id="KW-1185">Reference proteome</keyword>
<evidence type="ECO:0000256" key="1">
    <source>
        <dbReference type="ARBA" id="ARBA00001974"/>
    </source>
</evidence>
<dbReference type="Proteomes" id="UP001519363">
    <property type="component" value="Unassembled WGS sequence"/>
</dbReference>
<name>A0ABS5APL2_9PSEU</name>
<evidence type="ECO:0000256" key="5">
    <source>
        <dbReference type="ARBA" id="ARBA00022857"/>
    </source>
</evidence>
<keyword evidence="3" id="KW-0285">Flavoprotein</keyword>
<comment type="cofactor">
    <cofactor evidence="1">
        <name>FAD</name>
        <dbReference type="ChEBI" id="CHEBI:57692"/>
    </cofactor>
</comment>
<sequence length="593" mass="65661">MTSPQFDPAIDLATLRARYRAERDRRLRPPDAEKYTPADEGEFAFYADDPYAVPLTREPVHDRVEALVLGGGLGGLVAAARLRQAGLERIRVIERGGDFGGTWYWNRFPGVHCDIESYVYLPLLEELRTVPAWKYSPGEEIRQHCMAIGRHFDLYRDACFQTSVTELRWEEDTGEWLVRTNRDDRIRARFVVVTNGNLDRPKLPNIPGVKDFRGHTFHTSRWDHAYTGPGLANLADKRVGIIGTGATAVQVVPHLAAASARLTVFQRTPSSVDVRGNRRTDPAWAASLSPGWQRERRDNFLALVSGGHAEPDLVADGWTASAALLRTMTAGLSHADLDPAERARIEELADAAKMNEIRARVDALVTDPATAELLKPWYRYACKRPTFSDEYLQSFNRPNVTLVDTADHGGVTGLTETGVLVGEREYELDCLVFATGFSLGTSDVRTGRVPVHGRTGTLLEHWAHGPRSLHGLYSHGFPNLFHLGGLQSAASVNYAHILDEQATHLAEIVGEARKRGARWVEPSAAAEDAWLATIQSNAQDNLAYQSDCTPGYYNNEGHPIPFAVLYGPGAAAFHTLLREWREGDGLAEVLVTD</sequence>
<keyword evidence="6" id="KW-0560">Oxidoreductase</keyword>
<keyword evidence="4" id="KW-0274">FAD</keyword>
<comment type="caution">
    <text evidence="7">The sequence shown here is derived from an EMBL/GenBank/DDBJ whole genome shotgun (WGS) entry which is preliminary data.</text>
</comment>
<comment type="similarity">
    <text evidence="2">Belongs to the FAD-binding monooxygenase family.</text>
</comment>